<dbReference type="InterPro" id="IPR050275">
    <property type="entry name" value="PGM_Phosphatase"/>
</dbReference>
<dbReference type="GeneID" id="17352156"/>
<evidence type="ECO:0000256" key="5">
    <source>
        <dbReference type="SAM" id="MobiDB-lite"/>
    </source>
</evidence>
<evidence type="ECO:0000256" key="4">
    <source>
        <dbReference type="PIRSR" id="PIRSR613078-2"/>
    </source>
</evidence>
<proteinExistence type="inferred from homology"/>
<dbReference type="SUPFAM" id="SSF53254">
    <property type="entry name" value="Phosphoglycerate mutase-like"/>
    <property type="match status" value="1"/>
</dbReference>
<feature type="region of interest" description="Disordered" evidence="5">
    <location>
        <begin position="1"/>
        <end position="85"/>
    </location>
</feature>
<dbReference type="PANTHER" id="PTHR48100:SF1">
    <property type="entry name" value="HISTIDINE PHOSPHATASE FAMILY PROTEIN-RELATED"/>
    <property type="match status" value="1"/>
</dbReference>
<dbReference type="OrthoDB" id="496981at2759"/>
<dbReference type="InterPro" id="IPR001345">
    <property type="entry name" value="PG/BPGM_mutase_AS"/>
</dbReference>
<feature type="compositionally biased region" description="Basic and acidic residues" evidence="5">
    <location>
        <begin position="46"/>
        <end position="55"/>
    </location>
</feature>
<dbReference type="GO" id="GO:0016791">
    <property type="term" value="F:phosphatase activity"/>
    <property type="evidence" value="ECO:0007669"/>
    <property type="project" value="TreeGrafter"/>
</dbReference>
<feature type="region of interest" description="Disordered" evidence="5">
    <location>
        <begin position="210"/>
        <end position="280"/>
    </location>
</feature>
<feature type="compositionally biased region" description="Basic residues" evidence="5">
    <location>
        <begin position="1"/>
        <end position="14"/>
    </location>
</feature>
<comment type="similarity">
    <text evidence="3">Belongs to the phosphoglycerate mutase family.</text>
</comment>
<dbReference type="SMART" id="SM00855">
    <property type="entry name" value="PGAM"/>
    <property type="match status" value="1"/>
</dbReference>
<feature type="region of interest" description="Disordered" evidence="5">
    <location>
        <begin position="384"/>
        <end position="407"/>
    </location>
</feature>
<dbReference type="InParanoid" id="E1ZN47"/>
<dbReference type="AlphaFoldDB" id="E1ZN47"/>
<keyword evidence="2" id="KW-0413">Isomerase</keyword>
<keyword evidence="7" id="KW-1185">Reference proteome</keyword>
<gene>
    <name evidence="6" type="ORF">CHLNCDRAFT_138472</name>
</gene>
<sequence>MAGKSSGKKSRLSGRRGPNDDRSAKRHKTYSIKQFLQPAPPPLARAQDDSLRDSSEEPEDQLPSQTPAVGLLAAAAAAASGPQFTAPTAAGAKLQTGLLRSLQHRFATQQALETPAGLAGAAGDSNQPQQQQQHLAALEEDEEEEEEDGFQIFSQLTYEPTFLSQRPAELGSEAPAGQATAGLVAGVADTSQQATQTQLLPCSQQGAQPAAAVGRPAATAAAAAEEEDGDDGLDWPSSQLLSQHQQQEDALRRASGVSAASHKTTPALHSSERVQCDGVGPSGQKMFPMFRRRDNLKRLYIVRHGESAYNAAMQARGSSWADPQIFDAQLTDRGKQQARALRQQLAALDLPPDTLWLTSPLQRAMQTLLLACPTAHLLAQSGGCEGASAGDGSAENSSAAPNGGDEPAPKVIVLQSITEKVFTCGDIGHPASELRKRYPQLDSQLAVLPELWWHCPANKPNCALQKCFGSHETKEQVMSRISTFRRWLQDRPESVIVAVGHSSYWRSFEEVCRGTKPSHMRNCEYRLINF</sequence>
<evidence type="ECO:0000256" key="3">
    <source>
        <dbReference type="ARBA" id="ARBA00038362"/>
    </source>
</evidence>
<dbReference type="Gene3D" id="3.40.50.1240">
    <property type="entry name" value="Phosphoglycerate mutase-like"/>
    <property type="match status" value="1"/>
</dbReference>
<feature type="binding site" evidence="4">
    <location>
        <position position="363"/>
    </location>
    <ligand>
        <name>substrate</name>
    </ligand>
</feature>
<dbReference type="Pfam" id="PF00300">
    <property type="entry name" value="His_Phos_1"/>
    <property type="match status" value="1"/>
</dbReference>
<dbReference type="InterPro" id="IPR013078">
    <property type="entry name" value="His_Pase_superF_clade-1"/>
</dbReference>
<dbReference type="KEGG" id="cvr:CHLNCDRAFT_138472"/>
<dbReference type="CDD" id="cd07067">
    <property type="entry name" value="HP_PGM_like"/>
    <property type="match status" value="1"/>
</dbReference>
<organism evidence="7">
    <name type="scientific">Chlorella variabilis</name>
    <name type="common">Green alga</name>
    <dbReference type="NCBI Taxonomy" id="554065"/>
    <lineage>
        <taxon>Eukaryota</taxon>
        <taxon>Viridiplantae</taxon>
        <taxon>Chlorophyta</taxon>
        <taxon>core chlorophytes</taxon>
        <taxon>Trebouxiophyceae</taxon>
        <taxon>Chlorellales</taxon>
        <taxon>Chlorellaceae</taxon>
        <taxon>Chlorella clade</taxon>
        <taxon>Chlorella</taxon>
    </lineage>
</organism>
<accession>E1ZN47</accession>
<dbReference type="EMBL" id="GL433854">
    <property type="protein sequence ID" value="EFN52907.1"/>
    <property type="molecule type" value="Genomic_DNA"/>
</dbReference>
<evidence type="ECO:0000256" key="1">
    <source>
        <dbReference type="ARBA" id="ARBA00023152"/>
    </source>
</evidence>
<feature type="region of interest" description="Disordered" evidence="5">
    <location>
        <begin position="110"/>
        <end position="158"/>
    </location>
</feature>
<reference evidence="6 7" key="1">
    <citation type="journal article" date="2010" name="Plant Cell">
        <title>The Chlorella variabilis NC64A genome reveals adaptation to photosymbiosis, coevolution with viruses, and cryptic sex.</title>
        <authorList>
            <person name="Blanc G."/>
            <person name="Duncan G."/>
            <person name="Agarkova I."/>
            <person name="Borodovsky M."/>
            <person name="Gurnon J."/>
            <person name="Kuo A."/>
            <person name="Lindquist E."/>
            <person name="Lucas S."/>
            <person name="Pangilinan J."/>
            <person name="Polle J."/>
            <person name="Salamov A."/>
            <person name="Terry A."/>
            <person name="Yamada T."/>
            <person name="Dunigan D.D."/>
            <person name="Grigoriev I.V."/>
            <person name="Claverie J.M."/>
            <person name="Van Etten J.L."/>
        </authorList>
    </citation>
    <scope>NUCLEOTIDE SEQUENCE [LARGE SCALE GENOMIC DNA]</scope>
    <source>
        <strain evidence="6 7">NC64A</strain>
    </source>
</reference>
<feature type="compositionally biased region" description="Acidic residues" evidence="5">
    <location>
        <begin position="138"/>
        <end position="149"/>
    </location>
</feature>
<dbReference type="Proteomes" id="UP000008141">
    <property type="component" value="Unassembled WGS sequence"/>
</dbReference>
<name>E1ZN47_CHLVA</name>
<feature type="compositionally biased region" description="Acidic residues" evidence="5">
    <location>
        <begin position="224"/>
        <end position="233"/>
    </location>
</feature>
<feature type="binding site" evidence="4">
    <location>
        <begin position="303"/>
        <end position="310"/>
    </location>
    <ligand>
        <name>substrate</name>
    </ligand>
</feature>
<dbReference type="eggNOG" id="KOG4754">
    <property type="taxonomic scope" value="Eukaryota"/>
</dbReference>
<protein>
    <submittedName>
        <fullName evidence="6">Uncharacterized protein</fullName>
    </submittedName>
</protein>
<feature type="compositionally biased region" description="Low complexity" evidence="5">
    <location>
        <begin position="210"/>
        <end position="223"/>
    </location>
</feature>
<dbReference type="PANTHER" id="PTHR48100">
    <property type="entry name" value="BROAD-SPECIFICITY PHOSPHATASE YOR283W-RELATED"/>
    <property type="match status" value="1"/>
</dbReference>
<dbReference type="GO" id="GO:0005737">
    <property type="term" value="C:cytoplasm"/>
    <property type="evidence" value="ECO:0007669"/>
    <property type="project" value="TreeGrafter"/>
</dbReference>
<evidence type="ECO:0000256" key="2">
    <source>
        <dbReference type="ARBA" id="ARBA00023235"/>
    </source>
</evidence>
<evidence type="ECO:0000313" key="7">
    <source>
        <dbReference type="Proteomes" id="UP000008141"/>
    </source>
</evidence>
<dbReference type="RefSeq" id="XP_005845009.1">
    <property type="nucleotide sequence ID" value="XM_005844947.1"/>
</dbReference>
<dbReference type="PROSITE" id="PS00175">
    <property type="entry name" value="PG_MUTASE"/>
    <property type="match status" value="1"/>
</dbReference>
<dbReference type="InterPro" id="IPR029033">
    <property type="entry name" value="His_PPase_superfam"/>
</dbReference>
<evidence type="ECO:0000313" key="6">
    <source>
        <dbReference type="EMBL" id="EFN52907.1"/>
    </source>
</evidence>
<keyword evidence="1" id="KW-0324">Glycolysis</keyword>